<dbReference type="AlphaFoldDB" id="A0A2D0MZ14"/>
<dbReference type="RefSeq" id="WP_099155885.1">
    <property type="nucleotide sequence ID" value="NZ_PDUD01000080.1"/>
</dbReference>
<evidence type="ECO:0008006" key="5">
    <source>
        <dbReference type="Google" id="ProtNLM"/>
    </source>
</evidence>
<comment type="caution">
    <text evidence="3">The sequence shown here is derived from an EMBL/GenBank/DDBJ whole genome shotgun (WGS) entry which is preliminary data.</text>
</comment>
<evidence type="ECO:0000259" key="1">
    <source>
        <dbReference type="Pfam" id="PF03781"/>
    </source>
</evidence>
<evidence type="ECO:0000313" key="4">
    <source>
        <dbReference type="Proteomes" id="UP000223913"/>
    </source>
</evidence>
<dbReference type="SUPFAM" id="SSF52540">
    <property type="entry name" value="P-loop containing nucleoside triphosphate hydrolases"/>
    <property type="match status" value="1"/>
</dbReference>
<reference evidence="3 4" key="1">
    <citation type="submission" date="2017-10" db="EMBL/GenBank/DDBJ databases">
        <title>The draft genome sequence of Lewinella nigricans NBRC 102662.</title>
        <authorList>
            <person name="Wang K."/>
        </authorList>
    </citation>
    <scope>NUCLEOTIDE SEQUENCE [LARGE SCALE GENOMIC DNA]</scope>
    <source>
        <strain evidence="3 4">NBRC 102662</strain>
    </source>
</reference>
<name>A0A2D0MZ14_FLAN2</name>
<dbReference type="PANTHER" id="PTHR23150">
    <property type="entry name" value="SULFATASE MODIFYING FACTOR 1, 2"/>
    <property type="match status" value="1"/>
</dbReference>
<dbReference type="OrthoDB" id="574237at2"/>
<dbReference type="GO" id="GO:0007165">
    <property type="term" value="P:signal transduction"/>
    <property type="evidence" value="ECO:0007669"/>
    <property type="project" value="InterPro"/>
</dbReference>
<dbReference type="InterPro" id="IPR027417">
    <property type="entry name" value="P-loop_NTPase"/>
</dbReference>
<dbReference type="InterPro" id="IPR035897">
    <property type="entry name" value="Toll_tir_struct_dom_sf"/>
</dbReference>
<dbReference type="SUPFAM" id="SSF52200">
    <property type="entry name" value="Toll/Interleukin receptor TIR domain"/>
    <property type="match status" value="1"/>
</dbReference>
<dbReference type="InterPro" id="IPR051043">
    <property type="entry name" value="Sulfatase_Mod_Factor_Kinase"/>
</dbReference>
<dbReference type="SUPFAM" id="SSF56436">
    <property type="entry name" value="C-type lectin-like"/>
    <property type="match status" value="1"/>
</dbReference>
<sequence length="938" mass="107956">MKHPNPAIFLNYRRALSTLEARLLYLMLQFRFPGQVFIDEETLEAGDRWRTEIKNCVRNARVMISLIPEDWISYAGELVVQSKLRYDPNCHVRHEIETALKNGITIIPVLINGAKQPEKAFLPESIAKLFDTFNNGIPLDFRGNPNVGAFEKFFEQVAKKAGLEQQAEESDSGLFPAPLAEEFPLPPDLAQLLPAAESPFVGLRPFHLDDARLFFGRSREIYHLCFKVVRKKGHRIFLLDGYSGTGKSSLLQAGLIPRVQAQGWYVSYRRREEDPIHGLSGVFQQLLADALEQPHADKLLILDQMEEAITDRIKGLPTELEDLAGALRKAILLYPDYRFILGFRSEQMVRITKALDDERLPYDDDNTLHQLDLVGATEAIGGISVDPVLAKKYQLAFSPVTLPQAIAQRLLKGWDNYHIAPLLQVNMELLWERSRQPDGTVVITRHALENIIDQQDGLLAHFIKKIRTVIPEGHADDQMLLQLLDEYVQDEPASAIRLDDELFRQEAFEQEAVFKDLHREFKKQYLLTEITLDGHRATRLSHDVLARVIRERYHTLTEAKLHETTVGYFDELKEKLRQQIYQLQYLEANTTLEQLLDLGIRRQELLPFLQELVFFWVETNFEEGAFAGGLIKKWLDSRLLSESLQAEGGGLVFPFDKKQVRQWLQRVDGNGYADLQKRYFAPRDTVMVPIAGGKLKIGVDEVSRLAEVSNFRLANVAVTWWKYGLFMYANDRRSELEQQYPNWGIHGDHPVVKVSWYDAVEYCNWLSDCQGLPKAYHIDKSVKDPNNTRKEDDRKWFVERVENTTGYRLPTEIEWEFTARGGLENKGFRYAGSDQLDEVGWYNQNTDGKTHPTGRKKPNELGLFDMSGNTWEWCWDWYESFPEKLPKDFSGAGRGKGRVLRGGSWDYFGVNCRVPVRNRNNPVLRKDVNGFRLAQDSL</sequence>
<feature type="domain" description="Sulfatase-modifying factor enzyme-like" evidence="1">
    <location>
        <begin position="686"/>
        <end position="934"/>
    </location>
</feature>
<dbReference type="InterPro" id="IPR016187">
    <property type="entry name" value="CTDL_fold"/>
</dbReference>
<dbReference type="Pfam" id="PF20703">
    <property type="entry name" value="nSTAND1"/>
    <property type="match status" value="1"/>
</dbReference>
<dbReference type="Gene3D" id="3.90.1580.10">
    <property type="entry name" value="paralog of FGE (formylglycine-generating enzyme)"/>
    <property type="match status" value="1"/>
</dbReference>
<keyword evidence="4" id="KW-1185">Reference proteome</keyword>
<dbReference type="PANTHER" id="PTHR23150:SF19">
    <property type="entry name" value="FORMYLGLYCINE-GENERATING ENZYME"/>
    <property type="match status" value="1"/>
</dbReference>
<dbReference type="InterPro" id="IPR005532">
    <property type="entry name" value="SUMF_dom"/>
</dbReference>
<feature type="domain" description="Novel STAND NTPase 1" evidence="2">
    <location>
        <begin position="199"/>
        <end position="547"/>
    </location>
</feature>
<dbReference type="InterPro" id="IPR049052">
    <property type="entry name" value="nSTAND1"/>
</dbReference>
<organism evidence="3 4">
    <name type="scientific">Flavilitoribacter nigricans (strain ATCC 23147 / DSM 23189 / NBRC 102662 / NCIMB 1420 / SS-2)</name>
    <name type="common">Lewinella nigricans</name>
    <dbReference type="NCBI Taxonomy" id="1122177"/>
    <lineage>
        <taxon>Bacteria</taxon>
        <taxon>Pseudomonadati</taxon>
        <taxon>Bacteroidota</taxon>
        <taxon>Saprospiria</taxon>
        <taxon>Saprospirales</taxon>
        <taxon>Lewinellaceae</taxon>
        <taxon>Flavilitoribacter</taxon>
    </lineage>
</organism>
<dbReference type="GO" id="GO:0120147">
    <property type="term" value="F:formylglycine-generating oxidase activity"/>
    <property type="evidence" value="ECO:0007669"/>
    <property type="project" value="TreeGrafter"/>
</dbReference>
<gene>
    <name evidence="3" type="ORF">CRP01_40840</name>
</gene>
<dbReference type="Proteomes" id="UP000223913">
    <property type="component" value="Unassembled WGS sequence"/>
</dbReference>
<evidence type="ECO:0000313" key="3">
    <source>
        <dbReference type="EMBL" id="PHN00703.1"/>
    </source>
</evidence>
<dbReference type="Gene3D" id="3.40.50.10140">
    <property type="entry name" value="Toll/interleukin-1 receptor homology (TIR) domain"/>
    <property type="match status" value="1"/>
</dbReference>
<dbReference type="InterPro" id="IPR042095">
    <property type="entry name" value="SUMF_sf"/>
</dbReference>
<accession>A0A2D0MZ14</accession>
<dbReference type="Pfam" id="PF03781">
    <property type="entry name" value="FGE-sulfatase"/>
    <property type="match status" value="1"/>
</dbReference>
<proteinExistence type="predicted"/>
<dbReference type="EMBL" id="PDUD01000080">
    <property type="protein sequence ID" value="PHN00703.1"/>
    <property type="molecule type" value="Genomic_DNA"/>
</dbReference>
<protein>
    <recommendedName>
        <fullName evidence="5">TIR domain-containing protein</fullName>
    </recommendedName>
</protein>
<evidence type="ECO:0000259" key="2">
    <source>
        <dbReference type="Pfam" id="PF20703"/>
    </source>
</evidence>